<dbReference type="eggNOG" id="COG3468">
    <property type="taxonomic scope" value="Bacteria"/>
</dbReference>
<proteinExistence type="predicted"/>
<feature type="domain" description="IPT/TIG" evidence="3">
    <location>
        <begin position="212"/>
        <end position="296"/>
    </location>
</feature>
<gene>
    <name evidence="4" type="ORF">PaecuDRAFT_1199</name>
</gene>
<dbReference type="InterPro" id="IPR014756">
    <property type="entry name" value="Ig_E-set"/>
</dbReference>
<reference evidence="4 5" key="1">
    <citation type="submission" date="2010-07" db="EMBL/GenBank/DDBJ databases">
        <title>The draft genome of Paenibacillus curdlanolyticus YK9.</title>
        <authorList>
            <consortium name="US DOE Joint Genome Institute (JGI-PGF)"/>
            <person name="Lucas S."/>
            <person name="Copeland A."/>
            <person name="Lapidus A."/>
            <person name="Cheng J.-F."/>
            <person name="Bruce D."/>
            <person name="Goodwin L."/>
            <person name="Pitluck S."/>
            <person name="Land M.L."/>
            <person name="Hauser L."/>
            <person name="Chang Y.-J."/>
            <person name="Jeffries C."/>
            <person name="Anderson I.J."/>
            <person name="Johnson E."/>
            <person name="Loganathan U."/>
            <person name="Mulhopadhyay B."/>
            <person name="Kyrpides N."/>
            <person name="Woyke T.J."/>
        </authorList>
    </citation>
    <scope>NUCLEOTIDE SEQUENCE [LARGE SCALE GENOMIC DNA]</scope>
    <source>
        <strain evidence="4 5">YK9</strain>
    </source>
</reference>
<feature type="domain" description="IPT/TIG" evidence="3">
    <location>
        <begin position="32"/>
        <end position="116"/>
    </location>
</feature>
<evidence type="ECO:0000259" key="3">
    <source>
        <dbReference type="SMART" id="SM00429"/>
    </source>
</evidence>
<keyword evidence="4" id="KW-0675">Receptor</keyword>
<dbReference type="AlphaFoldDB" id="E0I6C7"/>
<evidence type="ECO:0000313" key="4">
    <source>
        <dbReference type="EMBL" id="EFM11593.1"/>
    </source>
</evidence>
<evidence type="ECO:0000313" key="5">
    <source>
        <dbReference type="Proteomes" id="UP000005387"/>
    </source>
</evidence>
<dbReference type="EMBL" id="AEDD01000003">
    <property type="protein sequence ID" value="EFM11593.1"/>
    <property type="molecule type" value="Genomic_DNA"/>
</dbReference>
<sequence length="813" mass="83961">MKTVQRLTCSVMSLMLLLSFLTFIPHVNAISAPTVTSLSPNSGQLEGGDLLYVNGSNFASGAKVYFGSVQSPSVTLSTSARLKATVPAGTALGAVDVTVVNADGGQATLIGGYTYVAPPPPPSPAITTLSPNYGVLAGGDTIYVNGSNFVNGAKVFFGSIEATAVTYTSSVRLKATVPAGAAAGTVDVTVKNPNGTEGTLANGYTYLAPATAPVLTDVSPNSYALTGGLSVYINGSNFSTGSRVLFGSNEATGVTYVSSTKLIAIVPAGAALGLVDVTVIKADGAQATLANGFTYIAPPPPPAPSITTMSFYSGSLAGGESLYLNGSNFTSGTVVYFGSNLAYISNHNSSVRLTVIVPAGTAAGAVDVKVVNPNGTQAILSNGYTYLAPPPPPAPVITSLSDNSGYLAGGLDVYVNGSNYNSGTKVFFGSIEATNVTFLSAIKLKVTVPASAVLGSVDVTVINPDATQPTQGTLVNGYTYKLLPTPTITGVSPNSGQLAGGETVYINGSDFSAGSKVYFGTKEAALINFSSTQLAVHAPSSTSVGAVDVSIVNYDGTQGMLTNGYTYLALPAPEIDQVAPNSGLLAGGEHVFISGSHYQQGVKVYFGTAEASIVTYYADGYLEVLAPESLIAGAVDVQVVNPDNQSVVLASAYTYRSAADPNERQDTLNDVGNVQITSITAANEGRVDYGSGEKWRAGSAVPMTVEGVVYDDNGNPLSNEHMSFRFLGHITPGTAKQVEFVTDANGHFRFQFVLPPAVGEESYSLPLSTHYFDIVEIQFYEGKYDSSDAAASRFITNASDSSIYHFAYSYYHG</sequence>
<accession>E0I6C7</accession>
<dbReference type="InterPro" id="IPR013783">
    <property type="entry name" value="Ig-like_fold"/>
</dbReference>
<dbReference type="STRING" id="717606.PaecuDRAFT_1199"/>
<feature type="domain" description="IPT/TIG" evidence="3">
    <location>
        <begin position="394"/>
        <end position="475"/>
    </location>
</feature>
<name>E0I6C7_9BACL</name>
<dbReference type="CDD" id="cd00102">
    <property type="entry name" value="IPT"/>
    <property type="match status" value="6"/>
</dbReference>
<dbReference type="SUPFAM" id="SSF81296">
    <property type="entry name" value="E set domains"/>
    <property type="match status" value="7"/>
</dbReference>
<dbReference type="PANTHER" id="PTHR46769:SF2">
    <property type="entry name" value="FIBROCYSTIN-L ISOFORM 2 PRECURSOR-RELATED"/>
    <property type="match status" value="1"/>
</dbReference>
<keyword evidence="5" id="KW-1185">Reference proteome</keyword>
<dbReference type="PANTHER" id="PTHR46769">
    <property type="entry name" value="POLYCYSTIC KIDNEY AND HEPATIC DISEASE 1 (AUTOSOMAL RECESSIVE)-LIKE 1"/>
    <property type="match status" value="1"/>
</dbReference>
<protein>
    <submittedName>
        <fullName evidence="4">Cell surface receptor IPT/TIG domain protein</fullName>
    </submittedName>
</protein>
<feature type="domain" description="IPT/TIG" evidence="3">
    <location>
        <begin position="485"/>
        <end position="568"/>
    </location>
</feature>
<evidence type="ECO:0000256" key="2">
    <source>
        <dbReference type="SAM" id="SignalP"/>
    </source>
</evidence>
<dbReference type="SMART" id="SM00429">
    <property type="entry name" value="IPT"/>
    <property type="match status" value="7"/>
</dbReference>
<feature type="domain" description="IPT/TIG" evidence="3">
    <location>
        <begin position="572"/>
        <end position="656"/>
    </location>
</feature>
<keyword evidence="1 2" id="KW-0732">Signal</keyword>
<dbReference type="Gene3D" id="2.60.40.10">
    <property type="entry name" value="Immunoglobulins"/>
    <property type="match status" value="7"/>
</dbReference>
<evidence type="ECO:0000256" key="1">
    <source>
        <dbReference type="ARBA" id="ARBA00022729"/>
    </source>
</evidence>
<dbReference type="InterPro" id="IPR002909">
    <property type="entry name" value="IPT_dom"/>
</dbReference>
<dbReference type="InterPro" id="IPR052387">
    <property type="entry name" value="Fibrocystin"/>
</dbReference>
<feature type="signal peptide" evidence="2">
    <location>
        <begin position="1"/>
        <end position="29"/>
    </location>
</feature>
<feature type="domain" description="IPT/TIG" evidence="3">
    <location>
        <begin position="123"/>
        <end position="207"/>
    </location>
</feature>
<organism evidence="4 5">
    <name type="scientific">Paenibacillus curdlanolyticus YK9</name>
    <dbReference type="NCBI Taxonomy" id="717606"/>
    <lineage>
        <taxon>Bacteria</taxon>
        <taxon>Bacillati</taxon>
        <taxon>Bacillota</taxon>
        <taxon>Bacilli</taxon>
        <taxon>Bacillales</taxon>
        <taxon>Paenibacillaceae</taxon>
        <taxon>Paenibacillus</taxon>
    </lineage>
</organism>
<feature type="chain" id="PRO_5038374954" evidence="2">
    <location>
        <begin position="30"/>
        <end position="813"/>
    </location>
</feature>
<dbReference type="SUPFAM" id="SSF49464">
    <property type="entry name" value="Carboxypeptidase regulatory domain-like"/>
    <property type="match status" value="1"/>
</dbReference>
<dbReference type="InterPro" id="IPR008969">
    <property type="entry name" value="CarboxyPept-like_regulatory"/>
</dbReference>
<dbReference type="Proteomes" id="UP000005387">
    <property type="component" value="Unassembled WGS sequence"/>
</dbReference>
<dbReference type="Pfam" id="PF01833">
    <property type="entry name" value="TIG"/>
    <property type="match status" value="7"/>
</dbReference>
<feature type="domain" description="IPT/TIG" evidence="3">
    <location>
        <begin position="303"/>
        <end position="387"/>
    </location>
</feature>